<evidence type="ECO:0000313" key="6">
    <source>
        <dbReference type="EMBL" id="TPX34839.1"/>
    </source>
</evidence>
<dbReference type="InterPro" id="IPR035979">
    <property type="entry name" value="RBD_domain_sf"/>
</dbReference>
<evidence type="ECO:0000256" key="2">
    <source>
        <dbReference type="ARBA" id="ARBA00022884"/>
    </source>
</evidence>
<proteinExistence type="predicted"/>
<dbReference type="InterPro" id="IPR000504">
    <property type="entry name" value="RRM_dom"/>
</dbReference>
<dbReference type="PROSITE" id="PS50102">
    <property type="entry name" value="RRM"/>
    <property type="match status" value="2"/>
</dbReference>
<dbReference type="AlphaFoldDB" id="A0A507C6U1"/>
<dbReference type="EMBL" id="QEAO01000011">
    <property type="protein sequence ID" value="TPX34839.1"/>
    <property type="molecule type" value="Genomic_DNA"/>
</dbReference>
<dbReference type="RefSeq" id="XP_031025477.1">
    <property type="nucleotide sequence ID" value="XM_031168506.1"/>
</dbReference>
<feature type="region of interest" description="Disordered" evidence="4">
    <location>
        <begin position="550"/>
        <end position="598"/>
    </location>
</feature>
<gene>
    <name evidence="6" type="ORF">SmJEL517_g02578</name>
</gene>
<name>A0A507C6U1_9FUNG</name>
<protein>
    <recommendedName>
        <fullName evidence="5">RRM domain-containing protein</fullName>
    </recommendedName>
</protein>
<keyword evidence="2 3" id="KW-0694">RNA-binding</keyword>
<dbReference type="InterPro" id="IPR012677">
    <property type="entry name" value="Nucleotide-bd_a/b_plait_sf"/>
</dbReference>
<sequence length="598" mass="65530">MAATSHQSTGIAQQSQQTDVKTSINEVDYEVGLTDASEITPPSPNVNHSSSASSAGSTVSSLSDDIAPATPPTMKPYANGKDAVTQRPRPTAGVRQVRPADVFISPPSRPVPSQQMYSPTFFDPYAQQQQHQGQQQPTMYYDVNQQQQIVDSPYIGPFYYYMPELAQHSSQSSVQTMPSPSTNSNLNMSPFAFYSPERPYVDSIPSLVMPAPSFPTPARPNNTSNRPVLISPHMSPVMSPNMSPHMSPIIVPNNMNQFQNQQSPRMNPGFMMNQMMGPPRSPLRNIAPHMSPQMNQMGPAGLNTNVYVRGLDPTMTDDKFYEIVKEFGSIVSAKAIVHLQTGECKGFGFVMYERESEARAAMNGLEANGYQVSFARVGPRLDSDNFNVRMSDLQDPGSTNVYISNLPVEYTETNLIELIKPQVVLSAKVLREANGKSRGVGFARLESRESAVNVITRFNDQTIPGTDIALQVRFADSEAQKRLKTIQAKNRKIGPGMPLQMSPVPYGSVPYGAIYAGNPMPHGMIFPSGAGSVDSASDLVDDMGRLQVNEVEDEEEVRLDEYHEEGDGGAVEQERPLRPSDLLAVTSNEEQQPEPSST</sequence>
<dbReference type="GeneID" id="42003803"/>
<feature type="compositionally biased region" description="Low complexity" evidence="4">
    <location>
        <begin position="45"/>
        <end position="63"/>
    </location>
</feature>
<comment type="caution">
    <text evidence="6">The sequence shown here is derived from an EMBL/GenBank/DDBJ whole genome shotgun (WGS) entry which is preliminary data.</text>
</comment>
<feature type="compositionally biased region" description="Acidic residues" evidence="4">
    <location>
        <begin position="550"/>
        <end position="564"/>
    </location>
</feature>
<organism evidence="6 7">
    <name type="scientific">Synchytrium microbalum</name>
    <dbReference type="NCBI Taxonomy" id="1806994"/>
    <lineage>
        <taxon>Eukaryota</taxon>
        <taxon>Fungi</taxon>
        <taxon>Fungi incertae sedis</taxon>
        <taxon>Chytridiomycota</taxon>
        <taxon>Chytridiomycota incertae sedis</taxon>
        <taxon>Chytridiomycetes</taxon>
        <taxon>Synchytriales</taxon>
        <taxon>Synchytriaceae</taxon>
        <taxon>Synchytrium</taxon>
    </lineage>
</organism>
<dbReference type="SMART" id="SM00360">
    <property type="entry name" value="RRM"/>
    <property type="match status" value="2"/>
</dbReference>
<dbReference type="OrthoDB" id="271725at2759"/>
<evidence type="ECO:0000256" key="1">
    <source>
        <dbReference type="ARBA" id="ARBA00022737"/>
    </source>
</evidence>
<dbReference type="GO" id="GO:0003723">
    <property type="term" value="F:RNA binding"/>
    <property type="evidence" value="ECO:0007669"/>
    <property type="project" value="UniProtKB-UniRule"/>
</dbReference>
<evidence type="ECO:0000256" key="3">
    <source>
        <dbReference type="PROSITE-ProRule" id="PRU00176"/>
    </source>
</evidence>
<evidence type="ECO:0000259" key="5">
    <source>
        <dbReference type="PROSITE" id="PS50102"/>
    </source>
</evidence>
<accession>A0A507C6U1</accession>
<dbReference type="PANTHER" id="PTHR24012">
    <property type="entry name" value="RNA BINDING PROTEIN"/>
    <property type="match status" value="1"/>
</dbReference>
<feature type="compositionally biased region" description="Polar residues" evidence="4">
    <location>
        <begin position="585"/>
        <end position="598"/>
    </location>
</feature>
<dbReference type="Proteomes" id="UP000319731">
    <property type="component" value="Unassembled WGS sequence"/>
</dbReference>
<keyword evidence="1" id="KW-0677">Repeat</keyword>
<evidence type="ECO:0000256" key="4">
    <source>
        <dbReference type="SAM" id="MobiDB-lite"/>
    </source>
</evidence>
<reference evidence="6 7" key="1">
    <citation type="journal article" date="2019" name="Sci. Rep.">
        <title>Comparative genomics of chytrid fungi reveal insights into the obligate biotrophic and pathogenic lifestyle of Synchytrium endobioticum.</title>
        <authorList>
            <person name="van de Vossenberg B.T.L.H."/>
            <person name="Warris S."/>
            <person name="Nguyen H.D.T."/>
            <person name="van Gent-Pelzer M.P.E."/>
            <person name="Joly D.L."/>
            <person name="van de Geest H.C."/>
            <person name="Bonants P.J.M."/>
            <person name="Smith D.S."/>
            <person name="Levesque C.A."/>
            <person name="van der Lee T.A.J."/>
        </authorList>
    </citation>
    <scope>NUCLEOTIDE SEQUENCE [LARGE SCALE GENOMIC DNA]</scope>
    <source>
        <strain evidence="6 7">JEL517</strain>
    </source>
</reference>
<dbReference type="Pfam" id="PF00076">
    <property type="entry name" value="RRM_1"/>
    <property type="match status" value="2"/>
</dbReference>
<dbReference type="SUPFAM" id="SSF54928">
    <property type="entry name" value="RNA-binding domain, RBD"/>
    <property type="match status" value="2"/>
</dbReference>
<dbReference type="Gene3D" id="3.30.70.330">
    <property type="match status" value="2"/>
</dbReference>
<feature type="domain" description="RRM" evidence="5">
    <location>
        <begin position="304"/>
        <end position="393"/>
    </location>
</feature>
<keyword evidence="7" id="KW-1185">Reference proteome</keyword>
<feature type="region of interest" description="Disordered" evidence="4">
    <location>
        <begin position="1"/>
        <end position="111"/>
    </location>
</feature>
<feature type="compositionally biased region" description="Polar residues" evidence="4">
    <location>
        <begin position="1"/>
        <end position="25"/>
    </location>
</feature>
<evidence type="ECO:0000313" key="7">
    <source>
        <dbReference type="Proteomes" id="UP000319731"/>
    </source>
</evidence>
<feature type="domain" description="RRM" evidence="5">
    <location>
        <begin position="399"/>
        <end position="477"/>
    </location>
</feature>